<name>A0A8W8JR27_MAGGI</name>
<organism evidence="10 11">
    <name type="scientific">Magallana gigas</name>
    <name type="common">Pacific oyster</name>
    <name type="synonym">Crassostrea gigas</name>
    <dbReference type="NCBI Taxonomy" id="29159"/>
    <lineage>
        <taxon>Eukaryota</taxon>
        <taxon>Metazoa</taxon>
        <taxon>Spiralia</taxon>
        <taxon>Lophotrochozoa</taxon>
        <taxon>Mollusca</taxon>
        <taxon>Bivalvia</taxon>
        <taxon>Autobranchia</taxon>
        <taxon>Pteriomorphia</taxon>
        <taxon>Ostreida</taxon>
        <taxon>Ostreoidea</taxon>
        <taxon>Ostreidae</taxon>
        <taxon>Magallana</taxon>
    </lineage>
</organism>
<dbReference type="OrthoDB" id="2019384at2759"/>
<dbReference type="SMART" id="SM00192">
    <property type="entry name" value="LDLa"/>
    <property type="match status" value="3"/>
</dbReference>
<keyword evidence="2 8" id="KW-0812">Transmembrane</keyword>
<reference evidence="10" key="1">
    <citation type="submission" date="2022-08" db="UniProtKB">
        <authorList>
            <consortium name="EnsemblMetazoa"/>
        </authorList>
    </citation>
    <scope>IDENTIFICATION</scope>
    <source>
        <strain evidence="10">05x7-T-G4-1.051#20</strain>
    </source>
</reference>
<comment type="caution">
    <text evidence="7">Lacks conserved residue(s) required for the propagation of feature annotation.</text>
</comment>
<dbReference type="InterPro" id="IPR035914">
    <property type="entry name" value="Sperma_CUB_dom_sf"/>
</dbReference>
<dbReference type="GO" id="GO:0005886">
    <property type="term" value="C:plasma membrane"/>
    <property type="evidence" value="ECO:0007669"/>
    <property type="project" value="TreeGrafter"/>
</dbReference>
<evidence type="ECO:0000256" key="1">
    <source>
        <dbReference type="ARBA" id="ARBA00004167"/>
    </source>
</evidence>
<keyword evidence="4 8" id="KW-1133">Transmembrane helix</keyword>
<feature type="disulfide bond" evidence="7">
    <location>
        <begin position="153"/>
        <end position="165"/>
    </location>
</feature>
<evidence type="ECO:0000256" key="7">
    <source>
        <dbReference type="PROSITE-ProRule" id="PRU00124"/>
    </source>
</evidence>
<dbReference type="PROSITE" id="PS51257">
    <property type="entry name" value="PROKAR_LIPOPROTEIN"/>
    <property type="match status" value="1"/>
</dbReference>
<feature type="chain" id="PRO_5042431110" evidence="9">
    <location>
        <begin position="23"/>
        <end position="377"/>
    </location>
</feature>
<dbReference type="AlphaFoldDB" id="A0A8W8JR27"/>
<keyword evidence="11" id="KW-1185">Reference proteome</keyword>
<dbReference type="SUPFAM" id="SSF49854">
    <property type="entry name" value="Spermadhesin, CUB domain"/>
    <property type="match status" value="1"/>
</dbReference>
<dbReference type="EnsemblMetazoa" id="G20544.1">
    <property type="protein sequence ID" value="G20544.1:cds"/>
    <property type="gene ID" value="G20544"/>
</dbReference>
<keyword evidence="3" id="KW-0677">Repeat</keyword>
<evidence type="ECO:0000313" key="11">
    <source>
        <dbReference type="Proteomes" id="UP000005408"/>
    </source>
</evidence>
<dbReference type="PRINTS" id="PR00261">
    <property type="entry name" value="LDLRECEPTOR"/>
</dbReference>
<comment type="subcellular location">
    <subcellularLocation>
        <location evidence="1">Membrane</location>
        <topology evidence="1">Single-pass membrane protein</topology>
    </subcellularLocation>
</comment>
<evidence type="ECO:0000256" key="9">
    <source>
        <dbReference type="SAM" id="SignalP"/>
    </source>
</evidence>
<dbReference type="EnsemblMetazoa" id="G20544.2">
    <property type="protein sequence ID" value="G20544.2:cds"/>
    <property type="gene ID" value="G20544"/>
</dbReference>
<evidence type="ECO:0000256" key="4">
    <source>
        <dbReference type="ARBA" id="ARBA00022989"/>
    </source>
</evidence>
<dbReference type="KEGG" id="crg:105343582"/>
<sequence>MRAHHFCMFVVTLISCTQDVMTIENKTNWGELCGTLTNLTPNQSLTFHGLDNVGIPKCTIRLRTENGYLLRLNIKYVPDISGCAKSYLHIGNDAFRTDVDSLTSYKFCDVIWDLEIVSRGHYLWIVYNNSGNVKHSRESPEINVQVLKKVSSCPDNFFRCSPVQCIPRDRVCDKKIDCQNRRDEYCLFSPSSSGVPDKLACFECADGRCINPVLPVYDEDFEKPLSFLCDGYNHCADGTDERKDMCYRTKSKVSDLLTCVPMDTRFGINTSVTMWQDRVCDGVPHCLNGQDEAFCVTGIPVRFRMSSSVIIILTCAGTLLIAWIACFAYRIRNKSRASDPFQDQITSRSRIYQSRDSQNPAEICRLQTVSEESEKWE</sequence>
<protein>
    <submittedName>
        <fullName evidence="10">Uncharacterized protein</fullName>
    </submittedName>
</protein>
<dbReference type="SUPFAM" id="SSF57424">
    <property type="entry name" value="LDL receptor-like module"/>
    <property type="match status" value="1"/>
</dbReference>
<evidence type="ECO:0000256" key="2">
    <source>
        <dbReference type="ARBA" id="ARBA00022692"/>
    </source>
</evidence>
<evidence type="ECO:0000256" key="3">
    <source>
        <dbReference type="ARBA" id="ARBA00022737"/>
    </source>
</evidence>
<accession>A0A8W8JR27</accession>
<proteinExistence type="predicted"/>
<dbReference type="PANTHER" id="PTHR24270:SF62">
    <property type="entry name" value="LOW-DENSITY LIPOPROTEIN RECEPTOR-RELATED PROTEIN 2"/>
    <property type="match status" value="1"/>
</dbReference>
<dbReference type="PROSITE" id="PS50068">
    <property type="entry name" value="LDLRA_2"/>
    <property type="match status" value="2"/>
</dbReference>
<keyword evidence="5 8" id="KW-0472">Membrane</keyword>
<dbReference type="GO" id="GO:0016192">
    <property type="term" value="P:vesicle-mediated transport"/>
    <property type="evidence" value="ECO:0007669"/>
    <property type="project" value="UniProtKB-ARBA"/>
</dbReference>
<dbReference type="OMA" id="MTSYKFC"/>
<evidence type="ECO:0000256" key="8">
    <source>
        <dbReference type="SAM" id="Phobius"/>
    </source>
</evidence>
<dbReference type="InterPro" id="IPR036055">
    <property type="entry name" value="LDL_receptor-like_sf"/>
</dbReference>
<feature type="transmembrane region" description="Helical" evidence="8">
    <location>
        <begin position="309"/>
        <end position="329"/>
    </location>
</feature>
<dbReference type="Gene3D" id="4.10.400.10">
    <property type="entry name" value="Low-density Lipoprotein Receptor"/>
    <property type="match status" value="2"/>
</dbReference>
<dbReference type="InterPro" id="IPR002172">
    <property type="entry name" value="LDrepeatLR_classA_rpt"/>
</dbReference>
<keyword evidence="6 7" id="KW-1015">Disulfide bond</keyword>
<dbReference type="InterPro" id="IPR050685">
    <property type="entry name" value="LDLR"/>
</dbReference>
<feature type="signal peptide" evidence="9">
    <location>
        <begin position="1"/>
        <end position="22"/>
    </location>
</feature>
<dbReference type="PANTHER" id="PTHR24270">
    <property type="entry name" value="LOW-DENSITY LIPOPROTEIN RECEPTOR-RELATED"/>
    <property type="match status" value="1"/>
</dbReference>
<dbReference type="RefSeq" id="XP_011449295.2">
    <property type="nucleotide sequence ID" value="XM_011450993.4"/>
</dbReference>
<dbReference type="GeneID" id="105343582"/>
<dbReference type="CDD" id="cd00112">
    <property type="entry name" value="LDLa"/>
    <property type="match status" value="2"/>
</dbReference>
<evidence type="ECO:0000256" key="5">
    <source>
        <dbReference type="ARBA" id="ARBA00023136"/>
    </source>
</evidence>
<dbReference type="Proteomes" id="UP000005408">
    <property type="component" value="Unassembled WGS sequence"/>
</dbReference>
<evidence type="ECO:0000313" key="10">
    <source>
        <dbReference type="EnsemblMetazoa" id="G20544.1:cds"/>
    </source>
</evidence>
<evidence type="ECO:0000256" key="6">
    <source>
        <dbReference type="ARBA" id="ARBA00023157"/>
    </source>
</evidence>
<feature type="disulfide bond" evidence="7">
    <location>
        <begin position="160"/>
        <end position="178"/>
    </location>
</feature>
<keyword evidence="9" id="KW-0732">Signal</keyword>